<proteinExistence type="predicted"/>
<dbReference type="PANTHER" id="PTHR37945:SF1">
    <property type="entry name" value="EXTRACELLULAR TUNGSTATE BINDING PROTEIN"/>
    <property type="match status" value="1"/>
</dbReference>
<dbReference type="Pfam" id="PF12849">
    <property type="entry name" value="PBP_like_2"/>
    <property type="match status" value="1"/>
</dbReference>
<dbReference type="Gene3D" id="3.40.190.10">
    <property type="entry name" value="Periplasmic binding protein-like II"/>
    <property type="match status" value="2"/>
</dbReference>
<dbReference type="Proteomes" id="UP000603434">
    <property type="component" value="Unassembled WGS sequence"/>
</dbReference>
<reference evidence="2 3" key="1">
    <citation type="submission" date="2020-08" db="EMBL/GenBank/DDBJ databases">
        <title>Bridging the membrane lipid divide: bacteria of the FCB group superphylum have the potential to synthesize archaeal ether lipids.</title>
        <authorList>
            <person name="Villanueva L."/>
            <person name="Von Meijenfeldt F.A.B."/>
            <person name="Westbye A.B."/>
            <person name="Yadav S."/>
            <person name="Hopmans E.C."/>
            <person name="Dutilh B.E."/>
            <person name="Sinninghe Damste J.S."/>
        </authorList>
    </citation>
    <scope>NUCLEOTIDE SEQUENCE [LARGE SCALE GENOMIC DNA]</scope>
    <source>
        <strain evidence="2">NIOZ-UU30</strain>
    </source>
</reference>
<evidence type="ECO:0000313" key="2">
    <source>
        <dbReference type="EMBL" id="MBC8359796.1"/>
    </source>
</evidence>
<dbReference type="SUPFAM" id="SSF53850">
    <property type="entry name" value="Periplasmic binding protein-like II"/>
    <property type="match status" value="1"/>
</dbReference>
<dbReference type="InterPro" id="IPR052738">
    <property type="entry name" value="ABC-Tungstate_binding"/>
</dbReference>
<accession>A0A8J6TKY2</accession>
<comment type="caution">
    <text evidence="2">The sequence shown here is derived from an EMBL/GenBank/DDBJ whole genome shotgun (WGS) entry which is preliminary data.</text>
</comment>
<protein>
    <submittedName>
        <fullName evidence="2">Substrate-binding domain-containing protein</fullName>
    </submittedName>
</protein>
<organism evidence="2 3">
    <name type="scientific">Candidatus Desulfatibia profunda</name>
    <dbReference type="NCBI Taxonomy" id="2841695"/>
    <lineage>
        <taxon>Bacteria</taxon>
        <taxon>Pseudomonadati</taxon>
        <taxon>Thermodesulfobacteriota</taxon>
        <taxon>Desulfobacteria</taxon>
        <taxon>Desulfobacterales</taxon>
        <taxon>Desulfobacterales incertae sedis</taxon>
        <taxon>Candidatus Desulfatibia</taxon>
    </lineage>
</organism>
<gene>
    <name evidence="2" type="ORF">H8E23_00150</name>
</gene>
<dbReference type="EMBL" id="JACNJH010000010">
    <property type="protein sequence ID" value="MBC8359796.1"/>
    <property type="molecule type" value="Genomic_DNA"/>
</dbReference>
<evidence type="ECO:0000313" key="3">
    <source>
        <dbReference type="Proteomes" id="UP000603434"/>
    </source>
</evidence>
<feature type="domain" description="PBP" evidence="1">
    <location>
        <begin position="36"/>
        <end position="281"/>
    </location>
</feature>
<dbReference type="InterPro" id="IPR024370">
    <property type="entry name" value="PBP_domain"/>
</dbReference>
<sequence>MRKDLKLKRSFYAAVSIILTTYALTTGALAGSKVLKLSTTTSTENSGLLNVLLPEFTKETGIEVKVFAKGTGAAIRDGMDGNVDVIFVHAKEREEAFVFQGYGAYRLEVMHNDFVILGPADDPAGIKGLHDAAKALKKVAQIKSRFVSRGDDSGTHTKEQELWKATGLQIETRTTEIIIKGVKQRLAFQYPGGLGEWYLSIGQGMGKILTYAEEKQAYTLADRGTYLKYKYGRKQGLDLEILCEKDPKLFNPYGIIPVNPKKFPHVQFEWADRFAKWLVSSKAQTLISQYRIEGKQAFFPDAVPAAK</sequence>
<dbReference type="PANTHER" id="PTHR37945">
    <property type="entry name" value="EXTRACELLULAR TUNGSTATE BINDING PROTEIN"/>
    <property type="match status" value="1"/>
</dbReference>
<evidence type="ECO:0000259" key="1">
    <source>
        <dbReference type="Pfam" id="PF12849"/>
    </source>
</evidence>
<name>A0A8J6TKY2_9BACT</name>
<dbReference type="AlphaFoldDB" id="A0A8J6TKY2"/>